<comment type="caution">
    <text evidence="1">The sequence shown here is derived from an EMBL/GenBank/DDBJ whole genome shotgun (WGS) entry which is preliminary data.</text>
</comment>
<dbReference type="Proteomes" id="UP000283975">
    <property type="component" value="Unassembled WGS sequence"/>
</dbReference>
<organism evidence="1 2">
    <name type="scientific">Enterocloster bolteae</name>
    <dbReference type="NCBI Taxonomy" id="208479"/>
    <lineage>
        <taxon>Bacteria</taxon>
        <taxon>Bacillati</taxon>
        <taxon>Bacillota</taxon>
        <taxon>Clostridia</taxon>
        <taxon>Lachnospirales</taxon>
        <taxon>Lachnospiraceae</taxon>
        <taxon>Enterocloster</taxon>
    </lineage>
</organism>
<proteinExistence type="predicted"/>
<accession>A0A414AIS9</accession>
<evidence type="ECO:0000313" key="2">
    <source>
        <dbReference type="Proteomes" id="UP000283975"/>
    </source>
</evidence>
<dbReference type="EMBL" id="QSHZ01000047">
    <property type="protein sequence ID" value="RHC48482.1"/>
    <property type="molecule type" value="Genomic_DNA"/>
</dbReference>
<dbReference type="AlphaFoldDB" id="A0A414AIS9"/>
<gene>
    <name evidence="1" type="ORF">DW839_28570</name>
</gene>
<evidence type="ECO:0000313" key="1">
    <source>
        <dbReference type="EMBL" id="RHC48482.1"/>
    </source>
</evidence>
<reference evidence="1 2" key="1">
    <citation type="submission" date="2018-08" db="EMBL/GenBank/DDBJ databases">
        <title>A genome reference for cultivated species of the human gut microbiota.</title>
        <authorList>
            <person name="Zou Y."/>
            <person name="Xue W."/>
            <person name="Luo G."/>
        </authorList>
    </citation>
    <scope>NUCLEOTIDE SEQUENCE [LARGE SCALE GENOMIC DNA]</scope>
    <source>
        <strain evidence="1 2">AM35-14</strain>
    </source>
</reference>
<name>A0A414AIS9_9FIRM</name>
<sequence>MHPSKFFEEVGCRTHMDVFEQYDPYIKEQLKNVHPLNFIKTRVTLPVFKITISYSTIKGNLRHTEKYIVLDNSHLESSDSFNLYVESNVQMECDSYNSAHPKNPMLDFMINKIEFVCDAVLPIG</sequence>
<protein>
    <submittedName>
        <fullName evidence="1">Uncharacterized protein</fullName>
    </submittedName>
</protein>